<evidence type="ECO:0000313" key="7">
    <source>
        <dbReference type="Proteomes" id="UP000230750"/>
    </source>
</evidence>
<feature type="compositionally biased region" description="Acidic residues" evidence="4">
    <location>
        <begin position="53"/>
        <end position="70"/>
    </location>
</feature>
<dbReference type="GO" id="GO:0005768">
    <property type="term" value="C:endosome"/>
    <property type="evidence" value="ECO:0007669"/>
    <property type="project" value="TreeGrafter"/>
</dbReference>
<feature type="domain" description="SH3" evidence="5">
    <location>
        <begin position="74"/>
        <end position="132"/>
    </location>
</feature>
<dbReference type="GO" id="GO:0097320">
    <property type="term" value="P:plasma membrane tubulation"/>
    <property type="evidence" value="ECO:0007669"/>
    <property type="project" value="TreeGrafter"/>
</dbReference>
<dbReference type="GO" id="GO:0007010">
    <property type="term" value="P:cytoskeleton organization"/>
    <property type="evidence" value="ECO:0007669"/>
    <property type="project" value="TreeGrafter"/>
</dbReference>
<proteinExistence type="predicted"/>
<organism evidence="6 7">
    <name type="scientific">Stichopus japonicus</name>
    <name type="common">Sea cucumber</name>
    <dbReference type="NCBI Taxonomy" id="307972"/>
    <lineage>
        <taxon>Eukaryota</taxon>
        <taxon>Metazoa</taxon>
        <taxon>Echinodermata</taxon>
        <taxon>Eleutherozoa</taxon>
        <taxon>Echinozoa</taxon>
        <taxon>Holothuroidea</taxon>
        <taxon>Aspidochirotacea</taxon>
        <taxon>Aspidochirotida</taxon>
        <taxon>Stichopodidae</taxon>
        <taxon>Apostichopus</taxon>
    </lineage>
</organism>
<keyword evidence="7" id="KW-1185">Reference proteome</keyword>
<dbReference type="SUPFAM" id="SSF50044">
    <property type="entry name" value="SH3-domain"/>
    <property type="match status" value="1"/>
</dbReference>
<dbReference type="Gene3D" id="2.30.30.40">
    <property type="entry name" value="SH3 Domains"/>
    <property type="match status" value="1"/>
</dbReference>
<dbReference type="GO" id="GO:0005886">
    <property type="term" value="C:plasma membrane"/>
    <property type="evidence" value="ECO:0007669"/>
    <property type="project" value="TreeGrafter"/>
</dbReference>
<evidence type="ECO:0000256" key="1">
    <source>
        <dbReference type="ARBA" id="ARBA00022443"/>
    </source>
</evidence>
<keyword evidence="1 3" id="KW-0728">SH3 domain</keyword>
<dbReference type="SMART" id="SM00326">
    <property type="entry name" value="SH3"/>
    <property type="match status" value="1"/>
</dbReference>
<comment type="caution">
    <text evidence="6">The sequence shown here is derived from an EMBL/GenBank/DDBJ whole genome shotgun (WGS) entry which is preliminary data.</text>
</comment>
<evidence type="ECO:0000256" key="4">
    <source>
        <dbReference type="SAM" id="MobiDB-lite"/>
    </source>
</evidence>
<feature type="region of interest" description="Disordered" evidence="4">
    <location>
        <begin position="36"/>
        <end position="71"/>
    </location>
</feature>
<dbReference type="GO" id="GO:0030100">
    <property type="term" value="P:regulation of endocytosis"/>
    <property type="evidence" value="ECO:0007669"/>
    <property type="project" value="TreeGrafter"/>
</dbReference>
<dbReference type="OrthoDB" id="10255128at2759"/>
<keyword evidence="2" id="KW-0175">Coiled coil</keyword>
<dbReference type="PROSITE" id="PS50002">
    <property type="entry name" value="SH3"/>
    <property type="match status" value="1"/>
</dbReference>
<protein>
    <recommendedName>
        <fullName evidence="5">SH3 domain-containing protein</fullName>
    </recommendedName>
</protein>
<dbReference type="PANTHER" id="PTHR23065">
    <property type="entry name" value="PROLINE-SERINE-THREONINE PHOSPHATASE INTERACTING PROTEIN 1"/>
    <property type="match status" value="1"/>
</dbReference>
<evidence type="ECO:0000256" key="2">
    <source>
        <dbReference type="ARBA" id="ARBA00023054"/>
    </source>
</evidence>
<dbReference type="InterPro" id="IPR036028">
    <property type="entry name" value="SH3-like_dom_sf"/>
</dbReference>
<gene>
    <name evidence="6" type="ORF">BSL78_13729</name>
</gene>
<dbReference type="Proteomes" id="UP000230750">
    <property type="component" value="Unassembled WGS sequence"/>
</dbReference>
<evidence type="ECO:0000313" key="6">
    <source>
        <dbReference type="EMBL" id="PIK49386.1"/>
    </source>
</evidence>
<dbReference type="PRINTS" id="PR00452">
    <property type="entry name" value="SH3DOMAIN"/>
</dbReference>
<feature type="compositionally biased region" description="Gly residues" evidence="4">
    <location>
        <begin position="38"/>
        <end position="48"/>
    </location>
</feature>
<sequence length="132" mass="14943">MLEMKQCSLQKQLHTYLRISRCTLLSSHVIDKSLHVPWGGGERSGGGDRPASPEEEQNDFEYDAEEEQEDFASKPGVQVKALYDYDGVEEDELSFHTGDIFVKLEDEDEQGWCKGRVNDKVGLYPANYATPI</sequence>
<name>A0A2G8KMZ0_STIJA</name>
<dbReference type="GO" id="GO:0005543">
    <property type="term" value="F:phospholipid binding"/>
    <property type="evidence" value="ECO:0007669"/>
    <property type="project" value="TreeGrafter"/>
</dbReference>
<reference evidence="6 7" key="1">
    <citation type="journal article" date="2017" name="PLoS Biol.">
        <title>The sea cucumber genome provides insights into morphological evolution and visceral regeneration.</title>
        <authorList>
            <person name="Zhang X."/>
            <person name="Sun L."/>
            <person name="Yuan J."/>
            <person name="Sun Y."/>
            <person name="Gao Y."/>
            <person name="Zhang L."/>
            <person name="Li S."/>
            <person name="Dai H."/>
            <person name="Hamel J.F."/>
            <person name="Liu C."/>
            <person name="Yu Y."/>
            <person name="Liu S."/>
            <person name="Lin W."/>
            <person name="Guo K."/>
            <person name="Jin S."/>
            <person name="Xu P."/>
            <person name="Storey K.B."/>
            <person name="Huan P."/>
            <person name="Zhang T."/>
            <person name="Zhou Y."/>
            <person name="Zhang J."/>
            <person name="Lin C."/>
            <person name="Li X."/>
            <person name="Xing L."/>
            <person name="Huo D."/>
            <person name="Sun M."/>
            <person name="Wang L."/>
            <person name="Mercier A."/>
            <person name="Li F."/>
            <person name="Yang H."/>
            <person name="Xiang J."/>
        </authorList>
    </citation>
    <scope>NUCLEOTIDE SEQUENCE [LARGE SCALE GENOMIC DNA]</scope>
    <source>
        <strain evidence="6">Shaxun</strain>
        <tissue evidence="6">Muscle</tissue>
    </source>
</reference>
<evidence type="ECO:0000259" key="5">
    <source>
        <dbReference type="PROSITE" id="PS50002"/>
    </source>
</evidence>
<dbReference type="STRING" id="307972.A0A2G8KMZ0"/>
<dbReference type="PANTHER" id="PTHR23065:SF11">
    <property type="entry name" value="SYNDAPIN, ISOFORM C"/>
    <property type="match status" value="1"/>
</dbReference>
<dbReference type="Pfam" id="PF00018">
    <property type="entry name" value="SH3_1"/>
    <property type="match status" value="1"/>
</dbReference>
<dbReference type="AlphaFoldDB" id="A0A2G8KMZ0"/>
<dbReference type="FunFam" id="2.30.30.40:FF:000014">
    <property type="entry name" value="Kinase C and casein kinase substrate in neurons protein"/>
    <property type="match status" value="1"/>
</dbReference>
<evidence type="ECO:0000256" key="3">
    <source>
        <dbReference type="PROSITE-ProRule" id="PRU00192"/>
    </source>
</evidence>
<dbReference type="InterPro" id="IPR001452">
    <property type="entry name" value="SH3_domain"/>
</dbReference>
<accession>A0A2G8KMZ0</accession>
<dbReference type="EMBL" id="MRZV01000468">
    <property type="protein sequence ID" value="PIK49386.1"/>
    <property type="molecule type" value="Genomic_DNA"/>
</dbReference>